<dbReference type="CDD" id="cd00737">
    <property type="entry name" value="lyz_endolysin_autolysin"/>
    <property type="match status" value="1"/>
</dbReference>
<keyword evidence="1 4" id="KW-0929">Antimicrobial</keyword>
<dbReference type="Gene3D" id="1.10.101.10">
    <property type="entry name" value="PGBD-like superfamily/PGBD"/>
    <property type="match status" value="1"/>
</dbReference>
<dbReference type="SUPFAM" id="SSF47090">
    <property type="entry name" value="PGBD-like"/>
    <property type="match status" value="1"/>
</dbReference>
<reference evidence="7 8" key="1">
    <citation type="submission" date="2017-03" db="EMBL/GenBank/DDBJ databases">
        <authorList>
            <person name="Afonso C.L."/>
            <person name="Miller P.J."/>
            <person name="Scott M.A."/>
            <person name="Spackman E."/>
            <person name="Goraichik I."/>
            <person name="Dimitrov K.M."/>
            <person name="Suarez D.L."/>
            <person name="Swayne D.E."/>
        </authorList>
    </citation>
    <scope>NUCLEOTIDE SEQUENCE [LARGE SCALE GENOMIC DNA]</scope>
    <source>
        <strain evidence="7 8">CECT 8620</strain>
    </source>
</reference>
<name>A0A1Y5SDK2_9RHOB</name>
<comment type="catalytic activity">
    <reaction evidence="4">
        <text>Hydrolysis of (1-&gt;4)-beta-linkages between N-acetylmuramic acid and N-acetyl-D-glucosamine residues in a peptidoglycan and between N-acetyl-D-glucosamine residues in chitodextrins.</text>
        <dbReference type="EC" id="3.2.1.17"/>
    </reaction>
</comment>
<sequence>MQTSEKGIEALELEENDVLKAYRDVVGKWTIGMGLTAASGVIVPKAGMTITKKQSQDLTRKALTLNYEPSVNSAMSGAKQHEFDAGVLFHWNTGAIKTASWVDLWRAKAGRAKIAARFRLWNKGNGKVIQGLVNRRERELKILFDGLYSSMSEPASASVAVARWVVVLSGDEKAKVLDDFMALGYLVGSNINNVHAFEVRRFQEDHGLSVDGKIGRATLSTLQRMVDAKAKTKPVASAAAVATVPAATSMTDVAQELSAAGISAAWLFVPLAFVCLFALWRAWHYRDAVAARLPRSLSKLAQFLRSI</sequence>
<gene>
    <name evidence="7" type="ORF">AQS8620_01438</name>
</gene>
<dbReference type="Pfam" id="PF00959">
    <property type="entry name" value="Phage_lysozyme"/>
    <property type="match status" value="1"/>
</dbReference>
<dbReference type="GO" id="GO:0031640">
    <property type="term" value="P:killing of cells of another organism"/>
    <property type="evidence" value="ECO:0007669"/>
    <property type="project" value="UniProtKB-KW"/>
</dbReference>
<dbReference type="OrthoDB" id="5327667at2"/>
<evidence type="ECO:0000256" key="5">
    <source>
        <dbReference type="SAM" id="Phobius"/>
    </source>
</evidence>
<dbReference type="InterPro" id="IPR036365">
    <property type="entry name" value="PGBD-like_sf"/>
</dbReference>
<evidence type="ECO:0000256" key="2">
    <source>
        <dbReference type="ARBA" id="ARBA00022638"/>
    </source>
</evidence>
<protein>
    <recommendedName>
        <fullName evidence="4">Lysozyme</fullName>
        <ecNumber evidence="4">3.2.1.17</ecNumber>
    </recommendedName>
</protein>
<evidence type="ECO:0000256" key="4">
    <source>
        <dbReference type="RuleBase" id="RU003788"/>
    </source>
</evidence>
<evidence type="ECO:0000313" key="8">
    <source>
        <dbReference type="Proteomes" id="UP000193862"/>
    </source>
</evidence>
<dbReference type="GO" id="GO:0003796">
    <property type="term" value="F:lysozyme activity"/>
    <property type="evidence" value="ECO:0007669"/>
    <property type="project" value="UniProtKB-EC"/>
</dbReference>
<dbReference type="InterPro" id="IPR023347">
    <property type="entry name" value="Lysozyme_dom_sf"/>
</dbReference>
<dbReference type="Proteomes" id="UP000193862">
    <property type="component" value="Unassembled WGS sequence"/>
</dbReference>
<keyword evidence="5" id="KW-1133">Transmembrane helix</keyword>
<keyword evidence="4" id="KW-0378">Hydrolase</keyword>
<dbReference type="InterPro" id="IPR002196">
    <property type="entry name" value="Glyco_hydro_24"/>
</dbReference>
<dbReference type="InterPro" id="IPR036366">
    <property type="entry name" value="PGBDSf"/>
</dbReference>
<dbReference type="RefSeq" id="WP_085836137.1">
    <property type="nucleotide sequence ID" value="NZ_FWFS01000004.1"/>
</dbReference>
<dbReference type="GO" id="GO:0042742">
    <property type="term" value="P:defense response to bacterium"/>
    <property type="evidence" value="ECO:0007669"/>
    <property type="project" value="UniProtKB-KW"/>
</dbReference>
<accession>A0A1Y5SDK2</accession>
<dbReference type="InterPro" id="IPR023346">
    <property type="entry name" value="Lysozyme-like_dom_sf"/>
</dbReference>
<keyword evidence="8" id="KW-1185">Reference proteome</keyword>
<dbReference type="InterPro" id="IPR033907">
    <property type="entry name" value="Endolysin_autolysin"/>
</dbReference>
<dbReference type="InterPro" id="IPR002477">
    <property type="entry name" value="Peptidoglycan-bd-like"/>
</dbReference>
<evidence type="ECO:0000256" key="3">
    <source>
        <dbReference type="ARBA" id="ARBA00023200"/>
    </source>
</evidence>
<dbReference type="GO" id="GO:0016998">
    <property type="term" value="P:cell wall macromolecule catabolic process"/>
    <property type="evidence" value="ECO:0007669"/>
    <property type="project" value="InterPro"/>
</dbReference>
<dbReference type="EC" id="3.2.1.17" evidence="4"/>
<dbReference type="Gene3D" id="1.10.530.40">
    <property type="match status" value="1"/>
</dbReference>
<proteinExistence type="inferred from homology"/>
<organism evidence="7 8">
    <name type="scientific">Aquimixticola soesokkakensis</name>
    <dbReference type="NCBI Taxonomy" id="1519096"/>
    <lineage>
        <taxon>Bacteria</taxon>
        <taxon>Pseudomonadati</taxon>
        <taxon>Pseudomonadota</taxon>
        <taxon>Alphaproteobacteria</taxon>
        <taxon>Rhodobacterales</taxon>
        <taxon>Paracoccaceae</taxon>
        <taxon>Aquimixticola</taxon>
    </lineage>
</organism>
<dbReference type="GO" id="GO:0009253">
    <property type="term" value="P:peptidoglycan catabolic process"/>
    <property type="evidence" value="ECO:0007669"/>
    <property type="project" value="InterPro"/>
</dbReference>
<comment type="similarity">
    <text evidence="4">Belongs to the glycosyl hydrolase 24 family.</text>
</comment>
<dbReference type="SUPFAM" id="SSF53955">
    <property type="entry name" value="Lysozyme-like"/>
    <property type="match status" value="1"/>
</dbReference>
<dbReference type="InterPro" id="IPR051018">
    <property type="entry name" value="Bacteriophage_GH24"/>
</dbReference>
<evidence type="ECO:0000256" key="1">
    <source>
        <dbReference type="ARBA" id="ARBA00022529"/>
    </source>
</evidence>
<dbReference type="Pfam" id="PF01471">
    <property type="entry name" value="PG_binding_1"/>
    <property type="match status" value="1"/>
</dbReference>
<evidence type="ECO:0000259" key="6">
    <source>
        <dbReference type="Pfam" id="PF01471"/>
    </source>
</evidence>
<dbReference type="EMBL" id="FWFS01000004">
    <property type="protein sequence ID" value="SLN38297.1"/>
    <property type="molecule type" value="Genomic_DNA"/>
</dbReference>
<dbReference type="PANTHER" id="PTHR38107">
    <property type="match status" value="1"/>
</dbReference>
<keyword evidence="4" id="KW-0326">Glycosidase</keyword>
<keyword evidence="5" id="KW-0812">Transmembrane</keyword>
<keyword evidence="2 4" id="KW-0081">Bacteriolytic enzyme</keyword>
<feature type="domain" description="Peptidoglycan binding-like" evidence="6">
    <location>
        <begin position="199"/>
        <end position="222"/>
    </location>
</feature>
<dbReference type="AlphaFoldDB" id="A0A1Y5SDK2"/>
<feature type="transmembrane region" description="Helical" evidence="5">
    <location>
        <begin position="264"/>
        <end position="283"/>
    </location>
</feature>
<evidence type="ECO:0000313" key="7">
    <source>
        <dbReference type="EMBL" id="SLN38297.1"/>
    </source>
</evidence>
<keyword evidence="5" id="KW-0472">Membrane</keyword>
<keyword evidence="3" id="KW-1035">Host cytoplasm</keyword>
<dbReference type="PANTHER" id="PTHR38107:SF3">
    <property type="entry name" value="LYSOZYME RRRD-RELATED"/>
    <property type="match status" value="1"/>
</dbReference>